<evidence type="ECO:0000256" key="3">
    <source>
        <dbReference type="ARBA" id="ARBA00022679"/>
    </source>
</evidence>
<keyword evidence="2" id="KW-1277">Toxin-antitoxin system</keyword>
<dbReference type="Gene3D" id="3.40.630.30">
    <property type="match status" value="1"/>
</dbReference>
<dbReference type="Proteomes" id="UP001139311">
    <property type="component" value="Unassembled WGS sequence"/>
</dbReference>
<dbReference type="InterPro" id="IPR000182">
    <property type="entry name" value="GNAT_dom"/>
</dbReference>
<proteinExistence type="predicted"/>
<evidence type="ECO:0000259" key="6">
    <source>
        <dbReference type="Pfam" id="PF13508"/>
    </source>
</evidence>
<dbReference type="RefSeq" id="WP_226612463.1">
    <property type="nucleotide sequence ID" value="NZ_JAJAQI010000046.1"/>
</dbReference>
<dbReference type="SUPFAM" id="SSF55729">
    <property type="entry name" value="Acyl-CoA N-acyltransferases (Nat)"/>
    <property type="match status" value="1"/>
</dbReference>
<evidence type="ECO:0000256" key="5">
    <source>
        <dbReference type="ARBA" id="ARBA00049880"/>
    </source>
</evidence>
<dbReference type="PANTHER" id="PTHR36449:SF1">
    <property type="entry name" value="ACETYLTRANSFERASE"/>
    <property type="match status" value="1"/>
</dbReference>
<evidence type="ECO:0000256" key="4">
    <source>
        <dbReference type="ARBA" id="ARBA00023315"/>
    </source>
</evidence>
<dbReference type="Pfam" id="PF13508">
    <property type="entry name" value="Acetyltransf_7"/>
    <property type="match status" value="1"/>
</dbReference>
<protein>
    <submittedName>
        <fullName evidence="7">GNAT family N-acetyltransferase</fullName>
    </submittedName>
</protein>
<comment type="caution">
    <text evidence="7">The sequence shown here is derived from an EMBL/GenBank/DDBJ whole genome shotgun (WGS) entry which is preliminary data.</text>
</comment>
<keyword evidence="4" id="KW-0012">Acyltransferase</keyword>
<feature type="domain" description="N-acetyltransferase" evidence="6">
    <location>
        <begin position="51"/>
        <end position="152"/>
    </location>
</feature>
<accession>A0A9X1IHB8</accession>
<organism evidence="7 8">
    <name type="scientific">Roseicella aerolata</name>
    <dbReference type="NCBI Taxonomy" id="2883479"/>
    <lineage>
        <taxon>Bacteria</taxon>
        <taxon>Pseudomonadati</taxon>
        <taxon>Pseudomonadota</taxon>
        <taxon>Alphaproteobacteria</taxon>
        <taxon>Acetobacterales</taxon>
        <taxon>Roseomonadaceae</taxon>
        <taxon>Roseicella</taxon>
    </lineage>
</organism>
<reference evidence="7" key="1">
    <citation type="submission" date="2021-10" db="EMBL/GenBank/DDBJ databases">
        <title>Roseicella aerolatum sp. nov., isolated from aerosols of e-waste dismantling site.</title>
        <authorList>
            <person name="Qin T."/>
        </authorList>
    </citation>
    <scope>NUCLEOTIDE SEQUENCE</scope>
    <source>
        <strain evidence="7">GB24</strain>
    </source>
</reference>
<dbReference type="EMBL" id="JAJAQI010000046">
    <property type="protein sequence ID" value="MCB4824565.1"/>
    <property type="molecule type" value="Genomic_DNA"/>
</dbReference>
<gene>
    <name evidence="7" type="ORF">LHA35_22825</name>
</gene>
<evidence type="ECO:0000256" key="2">
    <source>
        <dbReference type="ARBA" id="ARBA00022649"/>
    </source>
</evidence>
<evidence type="ECO:0000313" key="8">
    <source>
        <dbReference type="Proteomes" id="UP001139311"/>
    </source>
</evidence>
<dbReference type="InterPro" id="IPR016181">
    <property type="entry name" value="Acyl_CoA_acyltransferase"/>
</dbReference>
<evidence type="ECO:0000313" key="7">
    <source>
        <dbReference type="EMBL" id="MCB4824565.1"/>
    </source>
</evidence>
<keyword evidence="1" id="KW-0678">Repressor</keyword>
<keyword evidence="3" id="KW-0808">Transferase</keyword>
<dbReference type="AlphaFoldDB" id="A0A9X1IHB8"/>
<keyword evidence="8" id="KW-1185">Reference proteome</keyword>
<dbReference type="PANTHER" id="PTHR36449">
    <property type="entry name" value="ACETYLTRANSFERASE-RELATED"/>
    <property type="match status" value="1"/>
</dbReference>
<name>A0A9X1IHB8_9PROT</name>
<comment type="catalytic activity">
    <reaction evidence="5">
        <text>glycyl-tRNA(Gly) + acetyl-CoA = N-acetylglycyl-tRNA(Gly) + CoA + H(+)</text>
        <dbReference type="Rhea" id="RHEA:81867"/>
        <dbReference type="Rhea" id="RHEA-COMP:9683"/>
        <dbReference type="Rhea" id="RHEA-COMP:19766"/>
        <dbReference type="ChEBI" id="CHEBI:15378"/>
        <dbReference type="ChEBI" id="CHEBI:57287"/>
        <dbReference type="ChEBI" id="CHEBI:57288"/>
        <dbReference type="ChEBI" id="CHEBI:78522"/>
        <dbReference type="ChEBI" id="CHEBI:232036"/>
    </reaction>
</comment>
<dbReference type="GO" id="GO:0016747">
    <property type="term" value="F:acyltransferase activity, transferring groups other than amino-acyl groups"/>
    <property type="evidence" value="ECO:0007669"/>
    <property type="project" value="InterPro"/>
</dbReference>
<evidence type="ECO:0000256" key="1">
    <source>
        <dbReference type="ARBA" id="ARBA00022491"/>
    </source>
</evidence>
<sequence length="175" mass="18835">MGEVAPLPGAELRPPERLTDAHDLAAFASAEPALDEWLKRRALAAEGRTARTYVVCVGRRVVGYYALANGAVQRSVATSKVRRNAPDPVPVMVLGRLAVDAAWEGKGIGSGMLRDAILRTIAAAEIAGVGAILVHAISERAKDFYLRYDFKPSDLEPMTLMITLAEAEAELARRP</sequence>